<keyword evidence="1" id="KW-0812">Transmembrane</keyword>
<evidence type="ECO:0008006" key="4">
    <source>
        <dbReference type="Google" id="ProtNLM"/>
    </source>
</evidence>
<name>A0A8S0Y6V6_9GAMM</name>
<organism evidence="2 3">
    <name type="scientific">Candidatus Methylobacter favarea</name>
    <dbReference type="NCBI Taxonomy" id="2707345"/>
    <lineage>
        <taxon>Bacteria</taxon>
        <taxon>Pseudomonadati</taxon>
        <taxon>Pseudomonadota</taxon>
        <taxon>Gammaproteobacteria</taxon>
        <taxon>Methylococcales</taxon>
        <taxon>Methylococcaceae</taxon>
        <taxon>Methylobacter</taxon>
    </lineage>
</organism>
<accession>A0A8S0Y6V6</accession>
<evidence type="ECO:0000313" key="3">
    <source>
        <dbReference type="Proteomes" id="UP000494216"/>
    </source>
</evidence>
<gene>
    <name evidence="2" type="ORF">METHB2_640011</name>
</gene>
<keyword evidence="1" id="KW-0472">Membrane</keyword>
<evidence type="ECO:0000313" key="2">
    <source>
        <dbReference type="EMBL" id="CAA9892299.1"/>
    </source>
</evidence>
<protein>
    <recommendedName>
        <fullName evidence="4">Lipoprotein</fullName>
    </recommendedName>
</protein>
<proteinExistence type="predicted"/>
<reference evidence="2 3" key="1">
    <citation type="submission" date="2020-02" db="EMBL/GenBank/DDBJ databases">
        <authorList>
            <person name="Hogendoorn C."/>
        </authorList>
    </citation>
    <scope>NUCLEOTIDE SEQUENCE [LARGE SCALE GENOMIC DNA]</scope>
    <source>
        <strain evidence="2">METHB21</strain>
    </source>
</reference>
<evidence type="ECO:0000256" key="1">
    <source>
        <dbReference type="SAM" id="Phobius"/>
    </source>
</evidence>
<comment type="caution">
    <text evidence="2">The sequence shown here is derived from an EMBL/GenBank/DDBJ whole genome shotgun (WGS) entry which is preliminary data.</text>
</comment>
<dbReference type="PROSITE" id="PS51257">
    <property type="entry name" value="PROKAR_LIPOPROTEIN"/>
    <property type="match status" value="1"/>
</dbReference>
<dbReference type="AlphaFoldDB" id="A0A8S0Y6V6"/>
<keyword evidence="1" id="KW-1133">Transmembrane helix</keyword>
<dbReference type="Proteomes" id="UP000494216">
    <property type="component" value="Unassembled WGS sequence"/>
</dbReference>
<dbReference type="EMBL" id="CADCXN010000096">
    <property type="protein sequence ID" value="CAA9892299.1"/>
    <property type="molecule type" value="Genomic_DNA"/>
</dbReference>
<sequence length="134" mass="14880">MVSKSINLVNCQSLILVFIAAILSGCASPFFGGYGPKGQSRKDFARYVEHVFRLQNNITSRVMMMLESESEIKNHDALLHAEQEMQKVCSPLNEYASRDSEGLSVGLFLQRRVESSAADCEQAAQTVKSLLEHP</sequence>
<feature type="transmembrane region" description="Helical" evidence="1">
    <location>
        <begin position="12"/>
        <end position="32"/>
    </location>
</feature>
<keyword evidence="3" id="KW-1185">Reference proteome</keyword>